<feature type="repeat" description="ANK" evidence="3">
    <location>
        <begin position="257"/>
        <end position="289"/>
    </location>
</feature>
<dbReference type="Gene3D" id="1.25.40.20">
    <property type="entry name" value="Ankyrin repeat-containing domain"/>
    <property type="match status" value="3"/>
</dbReference>
<reference evidence="4 5" key="1">
    <citation type="journal article" date="2014" name="Genome Biol. Evol.">
        <title>The secreted proteins of Achlya hypogyna and Thraustotheca clavata identify the ancestral oomycete secretome and reveal gene acquisitions by horizontal gene transfer.</title>
        <authorList>
            <person name="Misner I."/>
            <person name="Blouin N."/>
            <person name="Leonard G."/>
            <person name="Richards T.A."/>
            <person name="Lane C.E."/>
        </authorList>
    </citation>
    <scope>NUCLEOTIDE SEQUENCE [LARGE SCALE GENOMIC DNA]</scope>
    <source>
        <strain evidence="4 5">ATCC 34112</strain>
    </source>
</reference>
<dbReference type="PROSITE" id="PS50297">
    <property type="entry name" value="ANK_REP_REGION"/>
    <property type="match status" value="4"/>
</dbReference>
<evidence type="ECO:0000256" key="3">
    <source>
        <dbReference type="PROSITE-ProRule" id="PRU00023"/>
    </source>
</evidence>
<dbReference type="InterPro" id="IPR051631">
    <property type="entry name" value="Ankyrin-KH/SAM_domain"/>
</dbReference>
<organism evidence="4 5">
    <name type="scientific">Thraustotheca clavata</name>
    <dbReference type="NCBI Taxonomy" id="74557"/>
    <lineage>
        <taxon>Eukaryota</taxon>
        <taxon>Sar</taxon>
        <taxon>Stramenopiles</taxon>
        <taxon>Oomycota</taxon>
        <taxon>Saprolegniomycetes</taxon>
        <taxon>Saprolegniales</taxon>
        <taxon>Achlyaceae</taxon>
        <taxon>Thraustotheca</taxon>
    </lineage>
</organism>
<dbReference type="GO" id="GO:0045087">
    <property type="term" value="P:innate immune response"/>
    <property type="evidence" value="ECO:0007669"/>
    <property type="project" value="TreeGrafter"/>
</dbReference>
<dbReference type="SMART" id="SM00248">
    <property type="entry name" value="ANK"/>
    <property type="match status" value="7"/>
</dbReference>
<dbReference type="PANTHER" id="PTHR23206">
    <property type="entry name" value="MASK PROTEIN"/>
    <property type="match status" value="1"/>
</dbReference>
<protein>
    <submittedName>
        <fullName evidence="4">Ankyrin repeat protein</fullName>
    </submittedName>
</protein>
<keyword evidence="2 3" id="KW-0040">ANK repeat</keyword>
<sequence length="349" mass="38161">MGKNDLHEDIVSRTGAGEANIDGETPLYTAAKFGYKEVVSVLIATGVNMKQANNDEETPLQVATRLNHSEVVSLLNTALTNATQLSNMNTHRAIPESLLNNFGPTLMNPEDGSMALYSAVKSEHNDIVSLMILHKVKSSRTSENGDKPLHTATRMNLDEDTPLLLAIQNGYRNAIKMLISNGANVNQKDKYGRPLLFVPADRDNEEVVLHLLSLGANLNQQDKLGRTLFLIAAEKGHAKVVSYLVSKGVNVNQEKYNGDTALYVAAKNGHQNIIWLLLSAGADVNQPNEARYTLPNNKTSLNTIMNSLERHHFLLLNGTNEVVSTLICAGADVKQVSESHTSCTISFYE</sequence>
<evidence type="ECO:0000256" key="2">
    <source>
        <dbReference type="ARBA" id="ARBA00023043"/>
    </source>
</evidence>
<feature type="repeat" description="ANK" evidence="3">
    <location>
        <begin position="22"/>
        <end position="54"/>
    </location>
</feature>
<feature type="repeat" description="ANK" evidence="3">
    <location>
        <begin position="191"/>
        <end position="223"/>
    </location>
</feature>
<proteinExistence type="predicted"/>
<dbReference type="AlphaFoldDB" id="A0A1V9YTR9"/>
<dbReference type="Proteomes" id="UP000243217">
    <property type="component" value="Unassembled WGS sequence"/>
</dbReference>
<dbReference type="InterPro" id="IPR036770">
    <property type="entry name" value="Ankyrin_rpt-contain_sf"/>
</dbReference>
<feature type="repeat" description="ANK" evidence="3">
    <location>
        <begin position="158"/>
        <end position="190"/>
    </location>
</feature>
<name>A0A1V9YTR9_9STRA</name>
<keyword evidence="1" id="KW-0677">Repeat</keyword>
<dbReference type="PROSITE" id="PS50088">
    <property type="entry name" value="ANK_REPEAT"/>
    <property type="match status" value="5"/>
</dbReference>
<gene>
    <name evidence="4" type="ORF">THRCLA_09993</name>
</gene>
<keyword evidence="5" id="KW-1185">Reference proteome</keyword>
<feature type="repeat" description="ANK" evidence="3">
    <location>
        <begin position="224"/>
        <end position="256"/>
    </location>
</feature>
<accession>A0A1V9YTR9</accession>
<dbReference type="Pfam" id="PF00023">
    <property type="entry name" value="Ank"/>
    <property type="match status" value="1"/>
</dbReference>
<evidence type="ECO:0000313" key="4">
    <source>
        <dbReference type="EMBL" id="OQR88973.1"/>
    </source>
</evidence>
<evidence type="ECO:0000313" key="5">
    <source>
        <dbReference type="Proteomes" id="UP000243217"/>
    </source>
</evidence>
<dbReference type="GO" id="GO:0005737">
    <property type="term" value="C:cytoplasm"/>
    <property type="evidence" value="ECO:0007669"/>
    <property type="project" value="TreeGrafter"/>
</dbReference>
<dbReference type="OrthoDB" id="194358at2759"/>
<dbReference type="Pfam" id="PF12796">
    <property type="entry name" value="Ank_2"/>
    <property type="match status" value="2"/>
</dbReference>
<dbReference type="EMBL" id="JNBS01002923">
    <property type="protein sequence ID" value="OQR88973.1"/>
    <property type="molecule type" value="Genomic_DNA"/>
</dbReference>
<evidence type="ECO:0000256" key="1">
    <source>
        <dbReference type="ARBA" id="ARBA00022737"/>
    </source>
</evidence>
<dbReference type="InterPro" id="IPR002110">
    <property type="entry name" value="Ankyrin_rpt"/>
</dbReference>
<dbReference type="STRING" id="74557.A0A1V9YTR9"/>
<dbReference type="SUPFAM" id="SSF48403">
    <property type="entry name" value="Ankyrin repeat"/>
    <property type="match status" value="1"/>
</dbReference>
<comment type="caution">
    <text evidence="4">The sequence shown here is derived from an EMBL/GenBank/DDBJ whole genome shotgun (WGS) entry which is preliminary data.</text>
</comment>
<dbReference type="PRINTS" id="PR01415">
    <property type="entry name" value="ANKYRIN"/>
</dbReference>
<dbReference type="PANTHER" id="PTHR23206:SF7">
    <property type="entry name" value="PROTEIN KINASE DOMAIN-CONTAINING PROTEIN"/>
    <property type="match status" value="1"/>
</dbReference>